<sequence>MIPTARGSPPNGEVGHAIPRTRGTCRLSTAQLRPYGGAVIATGRRTSRPIVAGRVAAGRIVTAGVLAAFVLAGCAPAPAPGPDVARPVPPAPTAPAPEQASAAAEVTLPWPAATPEAAAELQAQVDRGAQPWLLDPSEVAIAYAAAAHDWPDAEAYPGPDGTSVDVRNADGERLTLSLAQPGRTGSDGIWVVTAEQG</sequence>
<dbReference type="Proteomes" id="UP000321261">
    <property type="component" value="Unassembled WGS sequence"/>
</dbReference>
<comment type="caution">
    <text evidence="1">The sequence shown here is derived from an EMBL/GenBank/DDBJ whole genome shotgun (WGS) entry which is preliminary data.</text>
</comment>
<proteinExistence type="predicted"/>
<reference evidence="1 2" key="1">
    <citation type="submission" date="2019-06" db="EMBL/GenBank/DDBJ databases">
        <title>Sequencing the genomes of 1000 actinobacteria strains.</title>
        <authorList>
            <person name="Klenk H.-P."/>
        </authorList>
    </citation>
    <scope>NUCLEOTIDE SEQUENCE [LARGE SCALE GENOMIC DNA]</scope>
    <source>
        <strain evidence="1 2">DSM 45671</strain>
    </source>
</reference>
<name>A0A561SHC7_9PSEU</name>
<protein>
    <submittedName>
        <fullName evidence="1">Uncharacterized protein</fullName>
    </submittedName>
</protein>
<dbReference type="AlphaFoldDB" id="A0A561SHC7"/>
<dbReference type="EMBL" id="VIWU01000001">
    <property type="protein sequence ID" value="TWF74269.1"/>
    <property type="molecule type" value="Genomic_DNA"/>
</dbReference>
<evidence type="ECO:0000313" key="1">
    <source>
        <dbReference type="EMBL" id="TWF74269.1"/>
    </source>
</evidence>
<gene>
    <name evidence="1" type="ORF">FHX44_11148</name>
</gene>
<organism evidence="1 2">
    <name type="scientific">Pseudonocardia hierapolitana</name>
    <dbReference type="NCBI Taxonomy" id="1128676"/>
    <lineage>
        <taxon>Bacteria</taxon>
        <taxon>Bacillati</taxon>
        <taxon>Actinomycetota</taxon>
        <taxon>Actinomycetes</taxon>
        <taxon>Pseudonocardiales</taxon>
        <taxon>Pseudonocardiaceae</taxon>
        <taxon>Pseudonocardia</taxon>
    </lineage>
</organism>
<keyword evidence="2" id="KW-1185">Reference proteome</keyword>
<accession>A0A561SHC7</accession>
<evidence type="ECO:0000313" key="2">
    <source>
        <dbReference type="Proteomes" id="UP000321261"/>
    </source>
</evidence>